<comment type="subcellular location">
    <subcellularLocation>
        <location evidence="1">Membrane</location>
    </subcellularLocation>
</comment>
<dbReference type="PANTHER" id="PTHR35851:SF1">
    <property type="entry name" value="CELL DIVISION PROTEIN FTSQ"/>
    <property type="match status" value="1"/>
</dbReference>
<keyword evidence="11" id="KW-1185">Reference proteome</keyword>
<evidence type="ECO:0000313" key="10">
    <source>
        <dbReference type="EMBL" id="SLM30683.1"/>
    </source>
</evidence>
<gene>
    <name evidence="10" type="ORF">MTBBW1_2380007</name>
</gene>
<dbReference type="Pfam" id="PF08478">
    <property type="entry name" value="POTRA_1"/>
    <property type="match status" value="1"/>
</dbReference>
<dbReference type="STRING" id="1246637.MTBBW1_2380007"/>
<evidence type="ECO:0000256" key="5">
    <source>
        <dbReference type="ARBA" id="ARBA00022989"/>
    </source>
</evidence>
<dbReference type="Proteomes" id="UP000191931">
    <property type="component" value="Unassembled WGS sequence"/>
</dbReference>
<protein>
    <submittedName>
        <fullName evidence="10">Putative FtsQ</fullName>
    </submittedName>
</protein>
<keyword evidence="5 8" id="KW-1133">Transmembrane helix</keyword>
<dbReference type="RefSeq" id="WP_080809063.1">
    <property type="nucleotide sequence ID" value="NZ_LT828564.1"/>
</dbReference>
<dbReference type="AlphaFoldDB" id="A0A1W1HE19"/>
<keyword evidence="2" id="KW-1003">Cell membrane</keyword>
<dbReference type="InterPro" id="IPR013685">
    <property type="entry name" value="POTRA_FtsQ_type"/>
</dbReference>
<reference evidence="10 11" key="1">
    <citation type="submission" date="2017-03" db="EMBL/GenBank/DDBJ databases">
        <authorList>
            <person name="Afonso C.L."/>
            <person name="Miller P.J."/>
            <person name="Scott M.A."/>
            <person name="Spackman E."/>
            <person name="Goraichik I."/>
            <person name="Dimitrov K.M."/>
            <person name="Suarez D.L."/>
            <person name="Swayne D.E."/>
        </authorList>
    </citation>
    <scope>NUCLEOTIDE SEQUENCE [LARGE SCALE GENOMIC DNA]</scope>
    <source>
        <strain evidence="10">PRJEB14757</strain>
    </source>
</reference>
<evidence type="ECO:0000256" key="2">
    <source>
        <dbReference type="ARBA" id="ARBA00022475"/>
    </source>
</evidence>
<evidence type="ECO:0000256" key="8">
    <source>
        <dbReference type="SAM" id="Phobius"/>
    </source>
</evidence>
<feature type="domain" description="POTRA" evidence="9">
    <location>
        <begin position="61"/>
        <end position="129"/>
    </location>
</feature>
<keyword evidence="4 8" id="KW-0812">Transmembrane</keyword>
<keyword evidence="3" id="KW-0132">Cell division</keyword>
<dbReference type="InterPro" id="IPR026579">
    <property type="entry name" value="FtsQ"/>
</dbReference>
<evidence type="ECO:0000256" key="4">
    <source>
        <dbReference type="ARBA" id="ARBA00022692"/>
    </source>
</evidence>
<accession>A0A1W1HE19</accession>
<dbReference type="GO" id="GO:0090529">
    <property type="term" value="P:cell septum assembly"/>
    <property type="evidence" value="ECO:0007669"/>
    <property type="project" value="InterPro"/>
</dbReference>
<evidence type="ECO:0000256" key="3">
    <source>
        <dbReference type="ARBA" id="ARBA00022618"/>
    </source>
</evidence>
<evidence type="ECO:0000256" key="6">
    <source>
        <dbReference type="ARBA" id="ARBA00023136"/>
    </source>
</evidence>
<evidence type="ECO:0000259" key="9">
    <source>
        <dbReference type="PROSITE" id="PS51779"/>
    </source>
</evidence>
<evidence type="ECO:0000313" key="11">
    <source>
        <dbReference type="Proteomes" id="UP000191931"/>
    </source>
</evidence>
<proteinExistence type="predicted"/>
<dbReference type="InterPro" id="IPR034746">
    <property type="entry name" value="POTRA"/>
</dbReference>
<sequence>MNKKKKENRYRPRKNDVAVAPFDFMGHIEVGLKVITIIIVITLTTLFFIFVENAATQSKLFSLVNISVSGNQKLTKDSIIEYSGITERINILDLNLGHLKKRLISHPWIDDASVTRIMPSGLEIKIKEQQPLAVVRIDDKADIIINTKGEPFVENDGIGNEVYNKNNNKEKSKSIKTKELNNTIKPLPVIHGLKLSMDENNHYHFSGKLHECVMQLLKMEKKEVIQSISADNETGIEILTMLNQNHISLQPDQTPVKIKLGFDNFKEKFKKIRHLVKYMQKNNFNKLICSIDLINPENIVIQVKNGDALPES</sequence>
<dbReference type="PANTHER" id="PTHR35851">
    <property type="entry name" value="CELL DIVISION PROTEIN FTSQ"/>
    <property type="match status" value="1"/>
</dbReference>
<keyword evidence="7" id="KW-0131">Cell cycle</keyword>
<dbReference type="OrthoDB" id="5413835at2"/>
<keyword evidence="6 8" id="KW-0472">Membrane</keyword>
<organism evidence="10 11">
    <name type="scientific">Desulfamplus magnetovallimortis</name>
    <dbReference type="NCBI Taxonomy" id="1246637"/>
    <lineage>
        <taxon>Bacteria</taxon>
        <taxon>Pseudomonadati</taxon>
        <taxon>Thermodesulfobacteriota</taxon>
        <taxon>Desulfobacteria</taxon>
        <taxon>Desulfobacterales</taxon>
        <taxon>Desulfobacteraceae</taxon>
        <taxon>Desulfamplus</taxon>
    </lineage>
</organism>
<dbReference type="EMBL" id="FWEV01000155">
    <property type="protein sequence ID" value="SLM30683.1"/>
    <property type="molecule type" value="Genomic_DNA"/>
</dbReference>
<feature type="transmembrane region" description="Helical" evidence="8">
    <location>
        <begin position="30"/>
        <end position="51"/>
    </location>
</feature>
<dbReference type="GO" id="GO:0016020">
    <property type="term" value="C:membrane"/>
    <property type="evidence" value="ECO:0007669"/>
    <property type="project" value="UniProtKB-SubCell"/>
</dbReference>
<evidence type="ECO:0000256" key="1">
    <source>
        <dbReference type="ARBA" id="ARBA00004370"/>
    </source>
</evidence>
<dbReference type="Gene3D" id="3.10.20.310">
    <property type="entry name" value="membrane protein fhac"/>
    <property type="match status" value="1"/>
</dbReference>
<name>A0A1W1HE19_9BACT</name>
<dbReference type="PROSITE" id="PS51779">
    <property type="entry name" value="POTRA"/>
    <property type="match status" value="1"/>
</dbReference>
<evidence type="ECO:0000256" key="7">
    <source>
        <dbReference type="ARBA" id="ARBA00023306"/>
    </source>
</evidence>